<gene>
    <name evidence="2" type="ORF">SAMN05216219_1035</name>
</gene>
<keyword evidence="3" id="KW-1185">Reference proteome</keyword>
<dbReference type="STRING" id="995034.SAMN05216219_1035"/>
<keyword evidence="1" id="KW-1133">Transmembrane helix</keyword>
<dbReference type="OrthoDB" id="4965215at2"/>
<organism evidence="2 3">
    <name type="scientific">Mycetocola miduiensis</name>
    <dbReference type="NCBI Taxonomy" id="995034"/>
    <lineage>
        <taxon>Bacteria</taxon>
        <taxon>Bacillati</taxon>
        <taxon>Actinomycetota</taxon>
        <taxon>Actinomycetes</taxon>
        <taxon>Micrococcales</taxon>
        <taxon>Microbacteriaceae</taxon>
        <taxon>Mycetocola</taxon>
    </lineage>
</organism>
<evidence type="ECO:0000313" key="3">
    <source>
        <dbReference type="Proteomes" id="UP000198867"/>
    </source>
</evidence>
<name>A0A1I4ZT54_9MICO</name>
<dbReference type="RefSeq" id="WP_090709419.1">
    <property type="nucleotide sequence ID" value="NZ_FOVM01000002.1"/>
</dbReference>
<evidence type="ECO:0008006" key="4">
    <source>
        <dbReference type="Google" id="ProtNLM"/>
    </source>
</evidence>
<feature type="transmembrane region" description="Helical" evidence="1">
    <location>
        <begin position="92"/>
        <end position="114"/>
    </location>
</feature>
<proteinExistence type="predicted"/>
<keyword evidence="1" id="KW-0472">Membrane</keyword>
<dbReference type="Proteomes" id="UP000198867">
    <property type="component" value="Unassembled WGS sequence"/>
</dbReference>
<accession>A0A1I4ZT54</accession>
<keyword evidence="1" id="KW-0812">Transmembrane</keyword>
<protein>
    <recommendedName>
        <fullName evidence="4">Sporulation protein YtfJ (Spore_YtfJ)</fullName>
    </recommendedName>
</protein>
<dbReference type="EMBL" id="FOVM01000002">
    <property type="protein sequence ID" value="SFN53180.1"/>
    <property type="molecule type" value="Genomic_DNA"/>
</dbReference>
<evidence type="ECO:0000256" key="1">
    <source>
        <dbReference type="SAM" id="Phobius"/>
    </source>
</evidence>
<evidence type="ECO:0000313" key="2">
    <source>
        <dbReference type="EMBL" id="SFN53180.1"/>
    </source>
</evidence>
<reference evidence="3" key="1">
    <citation type="submission" date="2016-10" db="EMBL/GenBank/DDBJ databases">
        <authorList>
            <person name="Varghese N."/>
            <person name="Submissions S."/>
        </authorList>
    </citation>
    <scope>NUCLEOTIDE SEQUENCE [LARGE SCALE GENOMIC DNA]</scope>
    <source>
        <strain evidence="3">CGMCC 1.11101</strain>
    </source>
</reference>
<dbReference type="AlphaFoldDB" id="A0A1I4ZT54"/>
<sequence length="119" mass="12132">MTKLPLDLADKFKSVGVTTVYGDPVDVDGEKLVPVALAWYGFGAGEAEGEGDASSATMHGNGAGSGGGGGGFALPIGAYLKSREGLRFEPNIVSLVAVGIPFVWVVGRALALVIRALKK</sequence>